<feature type="transmembrane region" description="Helical" evidence="1">
    <location>
        <begin position="139"/>
        <end position="160"/>
    </location>
</feature>
<feature type="transmembrane region" description="Helical" evidence="1">
    <location>
        <begin position="77"/>
        <end position="98"/>
    </location>
</feature>
<keyword evidence="3" id="KW-1185">Reference proteome</keyword>
<evidence type="ECO:0000256" key="1">
    <source>
        <dbReference type="SAM" id="Phobius"/>
    </source>
</evidence>
<dbReference type="Proteomes" id="UP001222325">
    <property type="component" value="Unassembled WGS sequence"/>
</dbReference>
<feature type="transmembrane region" description="Helical" evidence="1">
    <location>
        <begin position="343"/>
        <end position="364"/>
    </location>
</feature>
<evidence type="ECO:0000313" key="2">
    <source>
        <dbReference type="EMBL" id="KAJ7103375.1"/>
    </source>
</evidence>
<sequence length="396" mass="44263">MGNNSQCLDYAAYVAASTNPDISGIGVRVSFYLQTFLLVILVDRSWQDAPIALWTFIATNFGLTIATIVQHQSNEQLTLFQGLQVSNLVWCVFYLQLFHASSFTRFQRLANFGTFVALASYSRQKAASHKDHNLRTGDYNVKLGAMMQTLFSMALTIYLWSTADTFGSMPECSRLVNYLVFAIKVPALGGGKIIGLTASSLLAVTYVLITLHELRLYRRSRKECTRHAMCLSPRTISSVHELPGPLSPTAYHKPPRQASPQFPKAKVAQILHKRRPRRRRWSYDVDPMLIGESMCLHPAQFPSLVSQKGIMICQIMVFTYFIVSSELLLAYNGGATAPSQQMGFGQILALVVVLPSALSVVGALKEHGLKRLSKRKKIKARRNQRRDITITDLNSI</sequence>
<name>A0AAD6UI49_9AGAR</name>
<accession>A0AAD6UI49</accession>
<evidence type="ECO:0000313" key="3">
    <source>
        <dbReference type="Proteomes" id="UP001222325"/>
    </source>
</evidence>
<protein>
    <submittedName>
        <fullName evidence="2">Uncharacterized protein</fullName>
    </submittedName>
</protein>
<keyword evidence="1" id="KW-0472">Membrane</keyword>
<proteinExistence type="predicted"/>
<feature type="transmembrane region" description="Helical" evidence="1">
    <location>
        <begin position="22"/>
        <end position="42"/>
    </location>
</feature>
<feature type="transmembrane region" description="Helical" evidence="1">
    <location>
        <begin position="310"/>
        <end position="331"/>
    </location>
</feature>
<comment type="caution">
    <text evidence="2">The sequence shown here is derived from an EMBL/GenBank/DDBJ whole genome shotgun (WGS) entry which is preliminary data.</text>
</comment>
<dbReference type="AlphaFoldDB" id="A0AAD6UI49"/>
<keyword evidence="1" id="KW-1133">Transmembrane helix</keyword>
<dbReference type="EMBL" id="JARJCN010000002">
    <property type="protein sequence ID" value="KAJ7103375.1"/>
    <property type="molecule type" value="Genomic_DNA"/>
</dbReference>
<reference evidence="2" key="1">
    <citation type="submission" date="2023-03" db="EMBL/GenBank/DDBJ databases">
        <title>Massive genome expansion in bonnet fungi (Mycena s.s.) driven by repeated elements and novel gene families across ecological guilds.</title>
        <authorList>
            <consortium name="Lawrence Berkeley National Laboratory"/>
            <person name="Harder C.B."/>
            <person name="Miyauchi S."/>
            <person name="Viragh M."/>
            <person name="Kuo A."/>
            <person name="Thoen E."/>
            <person name="Andreopoulos B."/>
            <person name="Lu D."/>
            <person name="Skrede I."/>
            <person name="Drula E."/>
            <person name="Henrissat B."/>
            <person name="Morin E."/>
            <person name="Kohler A."/>
            <person name="Barry K."/>
            <person name="LaButti K."/>
            <person name="Morin E."/>
            <person name="Salamov A."/>
            <person name="Lipzen A."/>
            <person name="Mereny Z."/>
            <person name="Hegedus B."/>
            <person name="Baldrian P."/>
            <person name="Stursova M."/>
            <person name="Weitz H."/>
            <person name="Taylor A."/>
            <person name="Grigoriev I.V."/>
            <person name="Nagy L.G."/>
            <person name="Martin F."/>
            <person name="Kauserud H."/>
        </authorList>
    </citation>
    <scope>NUCLEOTIDE SEQUENCE</scope>
    <source>
        <strain evidence="2">CBHHK173m</strain>
    </source>
</reference>
<feature type="transmembrane region" description="Helical" evidence="1">
    <location>
        <begin position="193"/>
        <end position="211"/>
    </location>
</feature>
<gene>
    <name evidence="2" type="ORF">B0H15DRAFT_926647</name>
</gene>
<keyword evidence="1" id="KW-0812">Transmembrane</keyword>
<feature type="transmembrane region" description="Helical" evidence="1">
    <location>
        <begin position="51"/>
        <end position="71"/>
    </location>
</feature>
<organism evidence="2 3">
    <name type="scientific">Mycena belliarum</name>
    <dbReference type="NCBI Taxonomy" id="1033014"/>
    <lineage>
        <taxon>Eukaryota</taxon>
        <taxon>Fungi</taxon>
        <taxon>Dikarya</taxon>
        <taxon>Basidiomycota</taxon>
        <taxon>Agaricomycotina</taxon>
        <taxon>Agaricomycetes</taxon>
        <taxon>Agaricomycetidae</taxon>
        <taxon>Agaricales</taxon>
        <taxon>Marasmiineae</taxon>
        <taxon>Mycenaceae</taxon>
        <taxon>Mycena</taxon>
    </lineage>
</organism>